<reference evidence="1" key="1">
    <citation type="journal article" date="2007" name="J. Bacteriol.">
        <title>Comparative genome analysis of four magnetotactic bacteria reveals a complex set of group-specific genes implicated in magnetosome biomineralization and function.</title>
        <authorList>
            <person name="Richter M."/>
            <person name="Kube M."/>
            <person name="Bazylinski D.A."/>
            <person name="Lombardot T."/>
            <person name="Gloeckner F.O."/>
            <person name="Reinhardt R."/>
            <person name="Schueler D."/>
        </authorList>
    </citation>
    <scope>NUCLEOTIDE SEQUENCE</scope>
    <source>
        <strain evidence="1">MSR-1</strain>
    </source>
</reference>
<name>A4TTV2_9PROT</name>
<proteinExistence type="predicted"/>
<sequence>MGRDPAPNPWATVVPNWTRRLGARLVGWPWHWGVGKK</sequence>
<evidence type="ECO:0000313" key="1">
    <source>
        <dbReference type="EMBL" id="CAM74059.1"/>
    </source>
</evidence>
<dbReference type="EMBL" id="CU459003">
    <property type="protein sequence ID" value="CAM74059.1"/>
    <property type="molecule type" value="Genomic_DNA"/>
</dbReference>
<accession>A4TTV2</accession>
<protein>
    <submittedName>
        <fullName evidence="1">Uncharacterized protein</fullName>
    </submittedName>
</protein>
<gene>
    <name evidence="1" type="ORF">MGR_1139</name>
</gene>
<dbReference type="AlphaFoldDB" id="A4TTV2"/>
<organism evidence="1">
    <name type="scientific">Magnetospirillum gryphiswaldense</name>
    <dbReference type="NCBI Taxonomy" id="55518"/>
    <lineage>
        <taxon>Bacteria</taxon>
        <taxon>Pseudomonadati</taxon>
        <taxon>Pseudomonadota</taxon>
        <taxon>Alphaproteobacteria</taxon>
        <taxon>Rhodospirillales</taxon>
        <taxon>Rhodospirillaceae</taxon>
        <taxon>Magnetospirillum</taxon>
    </lineage>
</organism>